<name>A0ACB9KAZ8_9ASTR</name>
<reference evidence="1 2" key="2">
    <citation type="journal article" date="2022" name="Mol. Ecol. Resour.">
        <title>The genomes of chicory, endive, great burdock and yacon provide insights into Asteraceae paleo-polyploidization history and plant inulin production.</title>
        <authorList>
            <person name="Fan W."/>
            <person name="Wang S."/>
            <person name="Wang H."/>
            <person name="Wang A."/>
            <person name="Jiang F."/>
            <person name="Liu H."/>
            <person name="Zhao H."/>
            <person name="Xu D."/>
            <person name="Zhang Y."/>
        </authorList>
    </citation>
    <scope>NUCLEOTIDE SEQUENCE [LARGE SCALE GENOMIC DNA]</scope>
    <source>
        <strain evidence="2">cv. Yunnan</strain>
        <tissue evidence="1">Leaves</tissue>
    </source>
</reference>
<dbReference type="Proteomes" id="UP001056120">
    <property type="component" value="Linkage Group LG01"/>
</dbReference>
<dbReference type="EMBL" id="CM042018">
    <property type="protein sequence ID" value="KAI3829432.1"/>
    <property type="molecule type" value="Genomic_DNA"/>
</dbReference>
<proteinExistence type="predicted"/>
<evidence type="ECO:0000313" key="2">
    <source>
        <dbReference type="Proteomes" id="UP001056120"/>
    </source>
</evidence>
<gene>
    <name evidence="1" type="ORF">L1987_03556</name>
</gene>
<comment type="caution">
    <text evidence="1">The sequence shown here is derived from an EMBL/GenBank/DDBJ whole genome shotgun (WGS) entry which is preliminary data.</text>
</comment>
<protein>
    <submittedName>
        <fullName evidence="1">Uncharacterized protein</fullName>
    </submittedName>
</protein>
<sequence>MVRCTIIKGFVRIKLKKFESKGEGGISKFPVSLSSFTRFEGYLLNFSSNRGIFVFSNQLCQRCCRHVNNQGREYCTHLYPLFPQMAQILIRSETRPQKVLVHVKLGPHLML</sequence>
<keyword evidence="2" id="KW-1185">Reference proteome</keyword>
<organism evidence="1 2">
    <name type="scientific">Smallanthus sonchifolius</name>
    <dbReference type="NCBI Taxonomy" id="185202"/>
    <lineage>
        <taxon>Eukaryota</taxon>
        <taxon>Viridiplantae</taxon>
        <taxon>Streptophyta</taxon>
        <taxon>Embryophyta</taxon>
        <taxon>Tracheophyta</taxon>
        <taxon>Spermatophyta</taxon>
        <taxon>Magnoliopsida</taxon>
        <taxon>eudicotyledons</taxon>
        <taxon>Gunneridae</taxon>
        <taxon>Pentapetalae</taxon>
        <taxon>asterids</taxon>
        <taxon>campanulids</taxon>
        <taxon>Asterales</taxon>
        <taxon>Asteraceae</taxon>
        <taxon>Asteroideae</taxon>
        <taxon>Heliantheae alliance</taxon>
        <taxon>Millerieae</taxon>
        <taxon>Smallanthus</taxon>
    </lineage>
</organism>
<evidence type="ECO:0000313" key="1">
    <source>
        <dbReference type="EMBL" id="KAI3829432.1"/>
    </source>
</evidence>
<accession>A0ACB9KAZ8</accession>
<reference evidence="2" key="1">
    <citation type="journal article" date="2022" name="Mol. Ecol. Resour.">
        <title>The genomes of chicory, endive, great burdock and yacon provide insights into Asteraceae palaeo-polyploidization history and plant inulin production.</title>
        <authorList>
            <person name="Fan W."/>
            <person name="Wang S."/>
            <person name="Wang H."/>
            <person name="Wang A."/>
            <person name="Jiang F."/>
            <person name="Liu H."/>
            <person name="Zhao H."/>
            <person name="Xu D."/>
            <person name="Zhang Y."/>
        </authorList>
    </citation>
    <scope>NUCLEOTIDE SEQUENCE [LARGE SCALE GENOMIC DNA]</scope>
    <source>
        <strain evidence="2">cv. Yunnan</strain>
    </source>
</reference>